<dbReference type="GO" id="GO:0016887">
    <property type="term" value="F:ATP hydrolysis activity"/>
    <property type="evidence" value="ECO:0007669"/>
    <property type="project" value="InterPro"/>
</dbReference>
<evidence type="ECO:0000259" key="9">
    <source>
        <dbReference type="PROSITE" id="PS50893"/>
    </source>
</evidence>
<evidence type="ECO:0000256" key="3">
    <source>
        <dbReference type="ARBA" id="ARBA00022741"/>
    </source>
</evidence>
<dbReference type="InterPro" id="IPR027417">
    <property type="entry name" value="P-loop_NTPase"/>
</dbReference>
<proteinExistence type="predicted"/>
<dbReference type="PANTHER" id="PTHR43394">
    <property type="entry name" value="ATP-DEPENDENT PERMEASE MDL1, MITOCHONDRIAL"/>
    <property type="match status" value="1"/>
</dbReference>
<feature type="domain" description="ABC transmembrane type-1" evidence="10">
    <location>
        <begin position="73"/>
        <end position="358"/>
    </location>
</feature>
<dbReference type="GO" id="GO:0005886">
    <property type="term" value="C:plasma membrane"/>
    <property type="evidence" value="ECO:0007669"/>
    <property type="project" value="UniProtKB-SubCell"/>
</dbReference>
<keyword evidence="6 8" id="KW-0472">Membrane</keyword>
<feature type="transmembrane region" description="Helical" evidence="8">
    <location>
        <begin position="112"/>
        <end position="137"/>
    </location>
</feature>
<organism evidence="11 12">
    <name type="scientific">Pseudosporangium ferrugineum</name>
    <dbReference type="NCBI Taxonomy" id="439699"/>
    <lineage>
        <taxon>Bacteria</taxon>
        <taxon>Bacillati</taxon>
        <taxon>Actinomycetota</taxon>
        <taxon>Actinomycetes</taxon>
        <taxon>Micromonosporales</taxon>
        <taxon>Micromonosporaceae</taxon>
        <taxon>Pseudosporangium</taxon>
    </lineage>
</organism>
<dbReference type="SMART" id="SM00382">
    <property type="entry name" value="AAA"/>
    <property type="match status" value="1"/>
</dbReference>
<dbReference type="SUPFAM" id="SSF90123">
    <property type="entry name" value="ABC transporter transmembrane region"/>
    <property type="match status" value="1"/>
</dbReference>
<dbReference type="PANTHER" id="PTHR43394:SF1">
    <property type="entry name" value="ATP-BINDING CASSETTE SUB-FAMILY B MEMBER 10, MITOCHONDRIAL"/>
    <property type="match status" value="1"/>
</dbReference>
<feature type="transmembrane region" description="Helical" evidence="8">
    <location>
        <begin position="73"/>
        <end position="92"/>
    </location>
</feature>
<accession>A0A2T0RBS1</accession>
<dbReference type="Gene3D" id="1.20.1560.10">
    <property type="entry name" value="ABC transporter type 1, transmembrane domain"/>
    <property type="match status" value="1"/>
</dbReference>
<feature type="domain" description="ABC transporter" evidence="9">
    <location>
        <begin position="398"/>
        <end position="636"/>
    </location>
</feature>
<comment type="subcellular location">
    <subcellularLocation>
        <location evidence="1">Cell membrane</location>
        <topology evidence="1">Multi-pass membrane protein</topology>
    </subcellularLocation>
</comment>
<keyword evidence="3" id="KW-0547">Nucleotide-binding</keyword>
<feature type="region of interest" description="Disordered" evidence="7">
    <location>
        <begin position="1"/>
        <end position="20"/>
    </location>
</feature>
<evidence type="ECO:0000256" key="4">
    <source>
        <dbReference type="ARBA" id="ARBA00022840"/>
    </source>
</evidence>
<protein>
    <submittedName>
        <fullName evidence="11">ATP-binding cassette subfamily B protein</fullName>
    </submittedName>
</protein>
<dbReference type="GO" id="GO:0015421">
    <property type="term" value="F:ABC-type oligopeptide transporter activity"/>
    <property type="evidence" value="ECO:0007669"/>
    <property type="project" value="TreeGrafter"/>
</dbReference>
<evidence type="ECO:0000256" key="7">
    <source>
        <dbReference type="SAM" id="MobiDB-lite"/>
    </source>
</evidence>
<dbReference type="AlphaFoldDB" id="A0A2T0RBS1"/>
<evidence type="ECO:0000313" key="11">
    <source>
        <dbReference type="EMBL" id="PRY18626.1"/>
    </source>
</evidence>
<dbReference type="RefSeq" id="WP_106131435.1">
    <property type="nucleotide sequence ID" value="NZ_PVZG01000047.1"/>
</dbReference>
<keyword evidence="4 11" id="KW-0067">ATP-binding</keyword>
<dbReference type="Gene3D" id="3.40.50.300">
    <property type="entry name" value="P-loop containing nucleotide triphosphate hydrolases"/>
    <property type="match status" value="1"/>
</dbReference>
<evidence type="ECO:0000313" key="12">
    <source>
        <dbReference type="Proteomes" id="UP000239209"/>
    </source>
</evidence>
<feature type="compositionally biased region" description="Polar residues" evidence="7">
    <location>
        <begin position="1"/>
        <end position="11"/>
    </location>
</feature>
<evidence type="ECO:0000256" key="1">
    <source>
        <dbReference type="ARBA" id="ARBA00004651"/>
    </source>
</evidence>
<evidence type="ECO:0000259" key="10">
    <source>
        <dbReference type="PROSITE" id="PS50929"/>
    </source>
</evidence>
<evidence type="ECO:0000256" key="8">
    <source>
        <dbReference type="SAM" id="Phobius"/>
    </source>
</evidence>
<dbReference type="SUPFAM" id="SSF52540">
    <property type="entry name" value="P-loop containing nucleoside triphosphate hydrolases"/>
    <property type="match status" value="1"/>
</dbReference>
<name>A0A2T0RBS1_9ACTN</name>
<feature type="transmembrane region" description="Helical" evidence="8">
    <location>
        <begin position="199"/>
        <end position="222"/>
    </location>
</feature>
<sequence>MSAPPDQTTRGTMPHQMTAGQAGSVLPELRAADWEVGIRKRAETGIFGVFAELPALVREAAAISWRADRTRTIVVLVTTLLAGVMSTFGLLSTQRLLVELFAAGPTPDRVRAALPALILLASVTAVRGGLSIVMGYAQNGLTPRVVQQAERRLFETTTRVELAAFDQDAFADDMERATRGPEAAATLVQESANVFAGMVNLLAVTVAVIVINPLLLTALIVATVPNFYAALRAGHLRYEEFVAGSVRRRRLWVLQRQMAERHSAPESRSYGLRGFLLGQYDRVMSAQTNVDLNLARKVTTTTSIGATISGIGLGGVWVLLAVLLDRGQIPLSASVTCVVAVQAAQRALAAVTFQLDRVFTQGQFLKEYLGFLHRATAYLPPAEAVGRPAPSPLQSITVRGVSLRYPDREECAVDKVSLRIEAGQTVAFVGENGSGKSTLAAMIAALRTPTSGVVEWNDQPLEDWDADAVRSRISIVLQEHHRWPYTAATNIAMGDLSEPASLDRIKSAARQAAADQMIQRLPHGYETLLDRTFVNGQDLSGGQWQRLTAGRGFYRDADLLIMDEPSSALDPRAEDALFQSIRSRQGTRTTILITHRLANVIHADRIYVMHDGRLEEQGTHAELVTADGRYAALFTLQAAGYQPVTTTTGEPK</sequence>
<dbReference type="GO" id="GO:0005524">
    <property type="term" value="F:ATP binding"/>
    <property type="evidence" value="ECO:0007669"/>
    <property type="project" value="UniProtKB-KW"/>
</dbReference>
<dbReference type="InterPro" id="IPR011527">
    <property type="entry name" value="ABC1_TM_dom"/>
</dbReference>
<dbReference type="InterPro" id="IPR003593">
    <property type="entry name" value="AAA+_ATPase"/>
</dbReference>
<reference evidence="11 12" key="1">
    <citation type="submission" date="2018-03" db="EMBL/GenBank/DDBJ databases">
        <title>Genomic Encyclopedia of Archaeal and Bacterial Type Strains, Phase II (KMG-II): from individual species to whole genera.</title>
        <authorList>
            <person name="Goeker M."/>
        </authorList>
    </citation>
    <scope>NUCLEOTIDE SEQUENCE [LARGE SCALE GENOMIC DNA]</scope>
    <source>
        <strain evidence="11 12">DSM 45348</strain>
    </source>
</reference>
<evidence type="ECO:0000256" key="6">
    <source>
        <dbReference type="ARBA" id="ARBA00023136"/>
    </source>
</evidence>
<dbReference type="InterPro" id="IPR036640">
    <property type="entry name" value="ABC1_TM_sf"/>
</dbReference>
<comment type="caution">
    <text evidence="11">The sequence shown here is derived from an EMBL/GenBank/DDBJ whole genome shotgun (WGS) entry which is preliminary data.</text>
</comment>
<dbReference type="InterPro" id="IPR003439">
    <property type="entry name" value="ABC_transporter-like_ATP-bd"/>
</dbReference>
<keyword evidence="12" id="KW-1185">Reference proteome</keyword>
<dbReference type="InterPro" id="IPR039421">
    <property type="entry name" value="Type_1_exporter"/>
</dbReference>
<evidence type="ECO:0000256" key="2">
    <source>
        <dbReference type="ARBA" id="ARBA00022692"/>
    </source>
</evidence>
<dbReference type="PROSITE" id="PS50929">
    <property type="entry name" value="ABC_TM1F"/>
    <property type="match status" value="1"/>
</dbReference>
<dbReference type="Proteomes" id="UP000239209">
    <property type="component" value="Unassembled WGS sequence"/>
</dbReference>
<dbReference type="EMBL" id="PVZG01000047">
    <property type="protein sequence ID" value="PRY18626.1"/>
    <property type="molecule type" value="Genomic_DNA"/>
</dbReference>
<evidence type="ECO:0000256" key="5">
    <source>
        <dbReference type="ARBA" id="ARBA00022989"/>
    </source>
</evidence>
<gene>
    <name evidence="11" type="ORF">CLV70_1472</name>
</gene>
<keyword evidence="5 8" id="KW-1133">Transmembrane helix</keyword>
<dbReference type="Pfam" id="PF00005">
    <property type="entry name" value="ABC_tran"/>
    <property type="match status" value="1"/>
</dbReference>
<keyword evidence="2 8" id="KW-0812">Transmembrane</keyword>
<dbReference type="PROSITE" id="PS50893">
    <property type="entry name" value="ABC_TRANSPORTER_2"/>
    <property type="match status" value="1"/>
</dbReference>
<dbReference type="OrthoDB" id="9806127at2"/>